<accession>A0A3P3W6A1</accession>
<evidence type="ECO:0000313" key="3">
    <source>
        <dbReference type="EMBL" id="RRJ90685.1"/>
    </source>
</evidence>
<protein>
    <submittedName>
        <fullName evidence="3">Uncharacterized protein</fullName>
    </submittedName>
</protein>
<feature type="compositionally biased region" description="Low complexity" evidence="1">
    <location>
        <begin position="93"/>
        <end position="131"/>
    </location>
</feature>
<feature type="region of interest" description="Disordered" evidence="1">
    <location>
        <begin position="48"/>
        <end position="141"/>
    </location>
</feature>
<reference evidence="3 4" key="1">
    <citation type="submission" date="2018-11" db="EMBL/GenBank/DDBJ databases">
        <title>Flavobacterium sp. nov., YIM 102701-2 draft genome.</title>
        <authorList>
            <person name="Li G."/>
            <person name="Jiang Y."/>
        </authorList>
    </citation>
    <scope>NUCLEOTIDE SEQUENCE [LARGE SCALE GENOMIC DNA]</scope>
    <source>
        <strain evidence="3 4">YIM 102701-2</strain>
    </source>
</reference>
<evidence type="ECO:0000313" key="4">
    <source>
        <dbReference type="Proteomes" id="UP000275719"/>
    </source>
</evidence>
<evidence type="ECO:0000256" key="1">
    <source>
        <dbReference type="SAM" id="MobiDB-lite"/>
    </source>
</evidence>
<name>A0A3P3W6A1_9FLAO</name>
<proteinExistence type="predicted"/>
<feature type="signal peptide" evidence="2">
    <location>
        <begin position="1"/>
        <end position="26"/>
    </location>
</feature>
<keyword evidence="2" id="KW-0732">Signal</keyword>
<dbReference type="EMBL" id="RQVQ01000015">
    <property type="protein sequence ID" value="RRJ90685.1"/>
    <property type="molecule type" value="Genomic_DNA"/>
</dbReference>
<feature type="chain" id="PRO_5018227472" evidence="2">
    <location>
        <begin position="27"/>
        <end position="291"/>
    </location>
</feature>
<feature type="compositionally biased region" description="Gly residues" evidence="1">
    <location>
        <begin position="48"/>
        <end position="64"/>
    </location>
</feature>
<sequence>MKTQNLTFKNVSLIAICSLISLNTFAKSASENKNYEINTLEHNGHGNGYGYGHENGNNGNGNGNNGNENGNNGNGNGNNGNVNGNNGNGNGNNGNVENTESGNTGNTDSGNTGNTESGNTGNTNSGNTGNTQPSTNKTSGSSTLNVIVGEFYSINLSNENATISLDNEDKFKNGSESTPITMTIFSSKKYAVNAQVSSENFNGVSENTTVKTNNIDLIVAKTNGNQAAVISTRTTKSLKHANPEQIVSSTSATKSDIYSLTYAIPAANTAAFLDQYGKTISTQITYTLLPL</sequence>
<feature type="compositionally biased region" description="Polar residues" evidence="1">
    <location>
        <begin position="132"/>
        <end position="141"/>
    </location>
</feature>
<dbReference type="Proteomes" id="UP000275719">
    <property type="component" value="Unassembled WGS sequence"/>
</dbReference>
<dbReference type="AlphaFoldDB" id="A0A3P3W6A1"/>
<keyword evidence="4" id="KW-1185">Reference proteome</keyword>
<dbReference type="RefSeq" id="WP_125018928.1">
    <property type="nucleotide sequence ID" value="NZ_RQVQ01000015.1"/>
</dbReference>
<evidence type="ECO:0000256" key="2">
    <source>
        <dbReference type="SAM" id="SignalP"/>
    </source>
</evidence>
<gene>
    <name evidence="3" type="ORF">EG240_08320</name>
</gene>
<comment type="caution">
    <text evidence="3">The sequence shown here is derived from an EMBL/GenBank/DDBJ whole genome shotgun (WGS) entry which is preliminary data.</text>
</comment>
<organism evidence="3 4">
    <name type="scientific">Paenimyroides tangerinum</name>
    <dbReference type="NCBI Taxonomy" id="2488728"/>
    <lineage>
        <taxon>Bacteria</taxon>
        <taxon>Pseudomonadati</taxon>
        <taxon>Bacteroidota</taxon>
        <taxon>Flavobacteriia</taxon>
        <taxon>Flavobacteriales</taxon>
        <taxon>Flavobacteriaceae</taxon>
        <taxon>Paenimyroides</taxon>
    </lineage>
</organism>